<feature type="transmembrane region" description="Helical" evidence="19">
    <location>
        <begin position="141"/>
        <end position="162"/>
    </location>
</feature>
<evidence type="ECO:0000256" key="7">
    <source>
        <dbReference type="ARBA" id="ARBA00022475"/>
    </source>
</evidence>
<sequence length="258" mass="26064">MEKIVAETARAVSFLSRLPAPDRFFPEDAVPAAQSARTYPLAGVIVALPAAALLFLLLSIGLDALFASALAVAVQVLTTGALHEDGLADCADGFGGGRDRDRVLAIMKDSSIGAYGCLAVVFSLLLRVAGVAAIASATHALPAALALIAVAVVSRTAMVWHWHVLPAAKPDGVAASAGQPDSEAAGFAMVAGALLGGLLSLPAAGIGGAITALLLAAILCSGFVRMTSRRIHGHTGDTIGATQQICEIVSLLGLALWV</sequence>
<evidence type="ECO:0000256" key="14">
    <source>
        <dbReference type="ARBA" id="ARBA00025228"/>
    </source>
</evidence>
<evidence type="ECO:0000256" key="17">
    <source>
        <dbReference type="ARBA" id="ARBA00048623"/>
    </source>
</evidence>
<keyword evidence="8 19" id="KW-0169">Cobalamin biosynthesis</keyword>
<dbReference type="InterPro" id="IPR003805">
    <property type="entry name" value="CobS"/>
</dbReference>
<dbReference type="PANTHER" id="PTHR34148:SF1">
    <property type="entry name" value="ADENOSYLCOBINAMIDE-GDP RIBAZOLETRANSFERASE"/>
    <property type="match status" value="1"/>
</dbReference>
<evidence type="ECO:0000256" key="15">
    <source>
        <dbReference type="ARBA" id="ARBA00032605"/>
    </source>
</evidence>
<comment type="caution">
    <text evidence="20">The sequence shown here is derived from an EMBL/GenBank/DDBJ whole genome shotgun (WGS) entry which is preliminary data.</text>
</comment>
<feature type="transmembrane region" description="Helical" evidence="19">
    <location>
        <begin position="41"/>
        <end position="62"/>
    </location>
</feature>
<dbReference type="EMBL" id="JAPJZH010000002">
    <property type="protein sequence ID" value="MDA4844355.1"/>
    <property type="molecule type" value="Genomic_DNA"/>
</dbReference>
<evidence type="ECO:0000256" key="1">
    <source>
        <dbReference type="ARBA" id="ARBA00001946"/>
    </source>
</evidence>
<name>A0ABT4VI33_9HYPH</name>
<evidence type="ECO:0000256" key="12">
    <source>
        <dbReference type="ARBA" id="ARBA00022989"/>
    </source>
</evidence>
<organism evidence="20 21">
    <name type="scientific">Hoeflea poritis</name>
    <dbReference type="NCBI Taxonomy" id="2993659"/>
    <lineage>
        <taxon>Bacteria</taxon>
        <taxon>Pseudomonadati</taxon>
        <taxon>Pseudomonadota</taxon>
        <taxon>Alphaproteobacteria</taxon>
        <taxon>Hyphomicrobiales</taxon>
        <taxon>Rhizobiaceae</taxon>
        <taxon>Hoeflea</taxon>
    </lineage>
</organism>
<evidence type="ECO:0000256" key="13">
    <source>
        <dbReference type="ARBA" id="ARBA00023136"/>
    </source>
</evidence>
<evidence type="ECO:0000256" key="9">
    <source>
        <dbReference type="ARBA" id="ARBA00022679"/>
    </source>
</evidence>
<gene>
    <name evidence="19" type="primary">cobS</name>
    <name evidence="20" type="ORF">OOZ53_03295</name>
</gene>
<comment type="cofactor">
    <cofactor evidence="1 19">
        <name>Mg(2+)</name>
        <dbReference type="ChEBI" id="CHEBI:18420"/>
    </cofactor>
</comment>
<evidence type="ECO:0000256" key="2">
    <source>
        <dbReference type="ARBA" id="ARBA00004651"/>
    </source>
</evidence>
<evidence type="ECO:0000256" key="19">
    <source>
        <dbReference type="HAMAP-Rule" id="MF_00719"/>
    </source>
</evidence>
<evidence type="ECO:0000256" key="11">
    <source>
        <dbReference type="ARBA" id="ARBA00022842"/>
    </source>
</evidence>
<dbReference type="RefSeq" id="WP_271087886.1">
    <property type="nucleotide sequence ID" value="NZ_JAPJZH010000002.1"/>
</dbReference>
<dbReference type="HAMAP" id="MF_00719">
    <property type="entry name" value="CobS"/>
    <property type="match status" value="1"/>
</dbReference>
<evidence type="ECO:0000256" key="5">
    <source>
        <dbReference type="ARBA" id="ARBA00013200"/>
    </source>
</evidence>
<comment type="similarity">
    <text evidence="4 19">Belongs to the CobS family.</text>
</comment>
<protein>
    <recommendedName>
        <fullName evidence="6 19">Adenosylcobinamide-GDP ribazoletransferase</fullName>
        <ecNumber evidence="5 19">2.7.8.26</ecNumber>
    </recommendedName>
    <alternativeName>
        <fullName evidence="16 19">Cobalamin synthase</fullName>
    </alternativeName>
    <alternativeName>
        <fullName evidence="15 19">Cobalamin-5'-phosphate synthase</fullName>
    </alternativeName>
</protein>
<comment type="catalytic activity">
    <reaction evidence="18 19">
        <text>alpha-ribazole 5'-phosphate + adenosylcob(III)inamide-GDP = adenosylcob(III)alamin 5'-phosphate + GMP + H(+)</text>
        <dbReference type="Rhea" id="RHEA:23560"/>
        <dbReference type="ChEBI" id="CHEBI:15378"/>
        <dbReference type="ChEBI" id="CHEBI:57918"/>
        <dbReference type="ChEBI" id="CHEBI:58115"/>
        <dbReference type="ChEBI" id="CHEBI:60487"/>
        <dbReference type="ChEBI" id="CHEBI:60493"/>
        <dbReference type="EC" id="2.7.8.26"/>
    </reaction>
</comment>
<dbReference type="EC" id="2.7.8.26" evidence="5 19"/>
<feature type="transmembrane region" description="Helical" evidence="19">
    <location>
        <begin position="112"/>
        <end position="134"/>
    </location>
</feature>
<keyword evidence="11 19" id="KW-0460">Magnesium</keyword>
<evidence type="ECO:0000256" key="8">
    <source>
        <dbReference type="ARBA" id="ARBA00022573"/>
    </source>
</evidence>
<comment type="function">
    <text evidence="14 19">Joins adenosylcobinamide-GDP and alpha-ribazole to generate adenosylcobalamin (Ado-cobalamin). Also synthesizes adenosylcobalamin 5'-phosphate from adenosylcobinamide-GDP and alpha-ribazole 5'-phosphate.</text>
</comment>
<keyword evidence="7 19" id="KW-1003">Cell membrane</keyword>
<keyword evidence="10 19" id="KW-0812">Transmembrane</keyword>
<evidence type="ECO:0000256" key="6">
    <source>
        <dbReference type="ARBA" id="ARBA00015850"/>
    </source>
</evidence>
<keyword evidence="13 19" id="KW-0472">Membrane</keyword>
<keyword evidence="21" id="KW-1185">Reference proteome</keyword>
<comment type="pathway">
    <text evidence="3 19">Cofactor biosynthesis; adenosylcobalamin biosynthesis; adenosylcobalamin from cob(II)yrinate a,c-diamide: step 7/7.</text>
</comment>
<evidence type="ECO:0000313" key="21">
    <source>
        <dbReference type="Proteomes" id="UP001148313"/>
    </source>
</evidence>
<accession>A0ABT4VI33</accession>
<evidence type="ECO:0000256" key="4">
    <source>
        <dbReference type="ARBA" id="ARBA00010561"/>
    </source>
</evidence>
<proteinExistence type="inferred from homology"/>
<evidence type="ECO:0000256" key="18">
    <source>
        <dbReference type="ARBA" id="ARBA00049504"/>
    </source>
</evidence>
<comment type="subcellular location">
    <subcellularLocation>
        <location evidence="2 19">Cell membrane</location>
        <topology evidence="2 19">Multi-pass membrane protein</topology>
    </subcellularLocation>
</comment>
<dbReference type="PANTHER" id="PTHR34148">
    <property type="entry name" value="ADENOSYLCOBINAMIDE-GDP RIBAZOLETRANSFERASE"/>
    <property type="match status" value="1"/>
</dbReference>
<keyword evidence="12 19" id="KW-1133">Transmembrane helix</keyword>
<feature type="transmembrane region" description="Helical" evidence="19">
    <location>
        <begin position="203"/>
        <end position="224"/>
    </location>
</feature>
<dbReference type="Pfam" id="PF02654">
    <property type="entry name" value="CobS"/>
    <property type="match status" value="1"/>
</dbReference>
<dbReference type="Proteomes" id="UP001148313">
    <property type="component" value="Unassembled WGS sequence"/>
</dbReference>
<comment type="catalytic activity">
    <reaction evidence="17 19">
        <text>alpha-ribazole + adenosylcob(III)inamide-GDP = adenosylcob(III)alamin + GMP + H(+)</text>
        <dbReference type="Rhea" id="RHEA:16049"/>
        <dbReference type="ChEBI" id="CHEBI:10329"/>
        <dbReference type="ChEBI" id="CHEBI:15378"/>
        <dbReference type="ChEBI" id="CHEBI:18408"/>
        <dbReference type="ChEBI" id="CHEBI:58115"/>
        <dbReference type="ChEBI" id="CHEBI:60487"/>
        <dbReference type="EC" id="2.7.8.26"/>
    </reaction>
</comment>
<evidence type="ECO:0000256" key="16">
    <source>
        <dbReference type="ARBA" id="ARBA00032853"/>
    </source>
</evidence>
<keyword evidence="9 19" id="KW-0808">Transferase</keyword>
<evidence type="ECO:0000256" key="10">
    <source>
        <dbReference type="ARBA" id="ARBA00022692"/>
    </source>
</evidence>
<evidence type="ECO:0000313" key="20">
    <source>
        <dbReference type="EMBL" id="MDA4844355.1"/>
    </source>
</evidence>
<reference evidence="20" key="1">
    <citation type="submission" date="2022-11" db="EMBL/GenBank/DDBJ databases">
        <title>Hoeflea poritis sp. nov., isolated from scleractinian coral Porites lutea.</title>
        <authorList>
            <person name="Zhang G."/>
            <person name="Wei Q."/>
            <person name="Cai L."/>
        </authorList>
    </citation>
    <scope>NUCLEOTIDE SEQUENCE</scope>
    <source>
        <strain evidence="20">E7-10</strain>
    </source>
</reference>
<evidence type="ECO:0000256" key="3">
    <source>
        <dbReference type="ARBA" id="ARBA00004663"/>
    </source>
</evidence>